<dbReference type="EMBL" id="KL596701">
    <property type="protein sequence ID" value="KER28363.1"/>
    <property type="molecule type" value="Genomic_DNA"/>
</dbReference>
<protein>
    <submittedName>
        <fullName evidence="2">Uncharacterized protein</fullName>
    </submittedName>
</protein>
<evidence type="ECO:0000313" key="2">
    <source>
        <dbReference type="EMBL" id="KER28363.1"/>
    </source>
</evidence>
<dbReference type="AlphaFoldDB" id="A0A074ZLW8"/>
<evidence type="ECO:0000313" key="3">
    <source>
        <dbReference type="Proteomes" id="UP000054324"/>
    </source>
</evidence>
<dbReference type="GeneID" id="20319001"/>
<dbReference type="KEGG" id="ovi:T265_04819"/>
<keyword evidence="3" id="KW-1185">Reference proteome</keyword>
<proteinExistence type="predicted"/>
<name>A0A074ZLW8_OPIVI</name>
<feature type="transmembrane region" description="Helical" evidence="1">
    <location>
        <begin position="20"/>
        <end position="39"/>
    </location>
</feature>
<keyword evidence="1" id="KW-0812">Transmembrane</keyword>
<keyword evidence="1" id="KW-0472">Membrane</keyword>
<keyword evidence="1" id="KW-1133">Transmembrane helix</keyword>
<dbReference type="Proteomes" id="UP000054324">
    <property type="component" value="Unassembled WGS sequence"/>
</dbReference>
<gene>
    <name evidence="2" type="ORF">T265_04819</name>
</gene>
<reference evidence="2 3" key="1">
    <citation type="submission" date="2013-11" db="EMBL/GenBank/DDBJ databases">
        <title>Opisthorchis viverrini - life in the bile duct.</title>
        <authorList>
            <person name="Young N.D."/>
            <person name="Nagarajan N."/>
            <person name="Lin S.J."/>
            <person name="Korhonen P.K."/>
            <person name="Jex A.R."/>
            <person name="Hall R.S."/>
            <person name="Safavi-Hemami H."/>
            <person name="Kaewkong W."/>
            <person name="Bertrand D."/>
            <person name="Gao S."/>
            <person name="Seet Q."/>
            <person name="Wongkham S."/>
            <person name="Teh B.T."/>
            <person name="Wongkham C."/>
            <person name="Intapan P.M."/>
            <person name="Maleewong W."/>
            <person name="Yang X."/>
            <person name="Hu M."/>
            <person name="Wang Z."/>
            <person name="Hofmann A."/>
            <person name="Sternberg P.W."/>
            <person name="Tan P."/>
            <person name="Wang J."/>
            <person name="Gasser R.B."/>
        </authorList>
    </citation>
    <scope>NUCLEOTIDE SEQUENCE [LARGE SCALE GENOMIC DNA]</scope>
</reference>
<sequence>MSPQTSQPAITVQIRKSISWSLYVCMFLTVQDLILVIVMDTLNRAIYSSVAPFTERDPNQRQLARKQHGEFGIPSPRSIISIRLKAFVEELLLDNVIDDLQLAGFPGSQPSNLGPVNRSAVNRLGCTASELIQQQTSEDFLSTRTLICVSITETAPSDW</sequence>
<organism evidence="2 3">
    <name type="scientific">Opisthorchis viverrini</name>
    <name type="common">Southeast Asian liver fluke</name>
    <dbReference type="NCBI Taxonomy" id="6198"/>
    <lineage>
        <taxon>Eukaryota</taxon>
        <taxon>Metazoa</taxon>
        <taxon>Spiralia</taxon>
        <taxon>Lophotrochozoa</taxon>
        <taxon>Platyhelminthes</taxon>
        <taxon>Trematoda</taxon>
        <taxon>Digenea</taxon>
        <taxon>Opisthorchiida</taxon>
        <taxon>Opisthorchiata</taxon>
        <taxon>Opisthorchiidae</taxon>
        <taxon>Opisthorchis</taxon>
    </lineage>
</organism>
<dbReference type="CTD" id="20319001"/>
<dbReference type="RefSeq" id="XP_009167921.1">
    <property type="nucleotide sequence ID" value="XM_009169657.1"/>
</dbReference>
<accession>A0A074ZLW8</accession>
<evidence type="ECO:0000256" key="1">
    <source>
        <dbReference type="SAM" id="Phobius"/>
    </source>
</evidence>